<dbReference type="Proteomes" id="UP000183832">
    <property type="component" value="Unassembled WGS sequence"/>
</dbReference>
<evidence type="ECO:0000313" key="2">
    <source>
        <dbReference type="Proteomes" id="UP000183832"/>
    </source>
</evidence>
<dbReference type="EMBL" id="CVRI01000021">
    <property type="protein sequence ID" value="CRK91720.1"/>
    <property type="molecule type" value="Genomic_DNA"/>
</dbReference>
<name>A0A1J1HUH3_9DIPT</name>
<gene>
    <name evidence="1" type="ORF">CLUMA_CG005359</name>
</gene>
<sequence>MDAKDVNKVKVFILSETKLKVLNIWNECYNDEVPSLSPYQQAMFNLIKLNGISGLSHSPTMFVFMFTSFALQTHESN</sequence>
<proteinExistence type="predicted"/>
<dbReference type="OrthoDB" id="2250192at2759"/>
<evidence type="ECO:0000313" key="1">
    <source>
        <dbReference type="EMBL" id="CRK91720.1"/>
    </source>
</evidence>
<reference evidence="1 2" key="1">
    <citation type="submission" date="2015-04" db="EMBL/GenBank/DDBJ databases">
        <authorList>
            <person name="Syromyatnikov M.Y."/>
            <person name="Popov V.N."/>
        </authorList>
    </citation>
    <scope>NUCLEOTIDE SEQUENCE [LARGE SCALE GENOMIC DNA]</scope>
</reference>
<accession>A0A1J1HUH3</accession>
<protein>
    <submittedName>
        <fullName evidence="1">CLUMA_CG005359, isoform A</fullName>
    </submittedName>
</protein>
<keyword evidence="2" id="KW-1185">Reference proteome</keyword>
<dbReference type="AlphaFoldDB" id="A0A1J1HUH3"/>
<organism evidence="1 2">
    <name type="scientific">Clunio marinus</name>
    <dbReference type="NCBI Taxonomy" id="568069"/>
    <lineage>
        <taxon>Eukaryota</taxon>
        <taxon>Metazoa</taxon>
        <taxon>Ecdysozoa</taxon>
        <taxon>Arthropoda</taxon>
        <taxon>Hexapoda</taxon>
        <taxon>Insecta</taxon>
        <taxon>Pterygota</taxon>
        <taxon>Neoptera</taxon>
        <taxon>Endopterygota</taxon>
        <taxon>Diptera</taxon>
        <taxon>Nematocera</taxon>
        <taxon>Chironomoidea</taxon>
        <taxon>Chironomidae</taxon>
        <taxon>Clunio</taxon>
    </lineage>
</organism>